<dbReference type="AlphaFoldDB" id="A0A163DQC3"/>
<evidence type="ECO:0000313" key="2">
    <source>
        <dbReference type="EMBL" id="KZS43377.1"/>
    </source>
</evidence>
<organism evidence="2 3">
    <name type="scientific">Paenibacillus glucanolyticus</name>
    <dbReference type="NCBI Taxonomy" id="59843"/>
    <lineage>
        <taxon>Bacteria</taxon>
        <taxon>Bacillati</taxon>
        <taxon>Bacillota</taxon>
        <taxon>Bacilli</taxon>
        <taxon>Bacillales</taxon>
        <taxon>Paenibacillaceae</taxon>
        <taxon>Paenibacillus</taxon>
    </lineage>
</organism>
<dbReference type="Proteomes" id="UP000076796">
    <property type="component" value="Unassembled WGS sequence"/>
</dbReference>
<reference evidence="2" key="1">
    <citation type="journal article" date="2016" name="Genome Announc.">
        <title>Draft genomes of two strains of Paenibacillus glucanolyticus with capability to degrade lignocellulose.</title>
        <authorList>
            <person name="Mathews S.L."/>
            <person name="Pawlak J."/>
            <person name="Grunden A.M."/>
        </authorList>
    </citation>
    <scope>NUCLEOTIDE SEQUENCE [LARGE SCALE GENOMIC DNA]</scope>
    <source>
        <strain evidence="2">SLM1</strain>
    </source>
</reference>
<sequence length="95" mass="10684">MSYLSPAETAEKLGIGYRSLLRLVKNGAFTGAIKVLGSWQIPLKSVEDYKALLNMPDEYLTIAEIAERLNLSELWVGRLIREEHLLGQRNIEVLG</sequence>
<gene>
    <name evidence="2" type="ORF">AWU65_25015</name>
</gene>
<protein>
    <recommendedName>
        <fullName evidence="1">Helix-turn-helix domain-containing protein</fullName>
    </recommendedName>
</protein>
<evidence type="ECO:0000259" key="1">
    <source>
        <dbReference type="Pfam" id="PF12728"/>
    </source>
</evidence>
<name>A0A163DQC3_9BACL</name>
<dbReference type="EMBL" id="LWMH01000002">
    <property type="protein sequence ID" value="KZS43377.1"/>
    <property type="molecule type" value="Genomic_DNA"/>
</dbReference>
<proteinExistence type="predicted"/>
<dbReference type="OrthoDB" id="9799038at2"/>
<dbReference type="Pfam" id="PF12728">
    <property type="entry name" value="HTH_17"/>
    <property type="match status" value="1"/>
</dbReference>
<feature type="domain" description="Helix-turn-helix" evidence="1">
    <location>
        <begin position="3"/>
        <end position="50"/>
    </location>
</feature>
<dbReference type="InterPro" id="IPR041657">
    <property type="entry name" value="HTH_17"/>
</dbReference>
<comment type="caution">
    <text evidence="2">The sequence shown here is derived from an EMBL/GenBank/DDBJ whole genome shotgun (WGS) entry which is preliminary data.</text>
</comment>
<evidence type="ECO:0000313" key="3">
    <source>
        <dbReference type="Proteomes" id="UP000076796"/>
    </source>
</evidence>
<accession>A0A163DQC3</accession>
<dbReference type="RefSeq" id="WP_063479843.1">
    <property type="nucleotide sequence ID" value="NZ_LWMH01000002.1"/>
</dbReference>
<keyword evidence="3" id="KW-1185">Reference proteome</keyword>